<dbReference type="InterPro" id="IPR013783">
    <property type="entry name" value="Ig-like_fold"/>
</dbReference>
<evidence type="ECO:0000313" key="1">
    <source>
        <dbReference type="EMBL" id="KPK67995.1"/>
    </source>
</evidence>
<dbReference type="Gene3D" id="2.60.40.10">
    <property type="entry name" value="Immunoglobulins"/>
    <property type="match status" value="1"/>
</dbReference>
<sequence length="618" mass="68520">MTHGEFLYIIIGKEVAVKKVIVLSLLIITFVFADQRVVVAEQFTATWCTYCPGASRAHDELYHRAYDSVVVIAYHPSTSDPFYSTEAVQRANYYSIPGYPTSWFDGSVQAVGGQHYGTVYPWYRGIIDNRLAQGTAILMFLECTYDTVSRTGVVTATVENTAASARNGALHFAVVENDISFSWQGMSKLDFLMRDMLPDANGEAVSIPAGDTIIRDRSFSLDALWAEENCKIVVFLQSATREIYQGAETAIMQEPWMEYYGMSVSETAGNGNGIPEPGESVELRIAAKNLNNGSYTGSVTVQVTDPQIAIQSTTPQACSIAAGEVDTVVHVNADIAIGCPDPHETAFEIDFGGLVDTIPFVIASRAGFNDNMESGEGDWSHSGQYSNWHLDTTRYNSPTHSWYCGNISGNYTNMNDASLYSPYFVATPDSDFSFYHWHATEPNSDYGYVEVDNGSGWWKTLGDFTGSGGSWMQEMYPMAGYGGQTIRLRFRFISDYSIFGEGWYIDDVLYPSNLGIQEDNEYADGSAATTLGVFPSVFSQTLDITYRVGSKQYGESSIRIRDITGRLVKQWSYSTIQQANHIVWDGRDDQNRILPAGVYFVVLETGSDEIMEKTILVR</sequence>
<name>A0A0S8G787_UNCW3</name>
<proteinExistence type="predicted"/>
<dbReference type="Gene3D" id="2.60.40.4070">
    <property type="match status" value="1"/>
</dbReference>
<dbReference type="EMBL" id="LJUO01000190">
    <property type="protein sequence ID" value="KPK67995.1"/>
    <property type="molecule type" value="Genomic_DNA"/>
</dbReference>
<evidence type="ECO:0000313" key="2">
    <source>
        <dbReference type="Proteomes" id="UP000051096"/>
    </source>
</evidence>
<evidence type="ECO:0008006" key="3">
    <source>
        <dbReference type="Google" id="ProtNLM"/>
    </source>
</evidence>
<dbReference type="AlphaFoldDB" id="A0A0S8G787"/>
<dbReference type="SUPFAM" id="SSF52833">
    <property type="entry name" value="Thioredoxin-like"/>
    <property type="match status" value="1"/>
</dbReference>
<comment type="caution">
    <text evidence="1">The sequence shown here is derived from an EMBL/GenBank/DDBJ whole genome shotgun (WGS) entry which is preliminary data.</text>
</comment>
<gene>
    <name evidence="1" type="ORF">AMJ87_12570</name>
</gene>
<dbReference type="Proteomes" id="UP000051096">
    <property type="component" value="Unassembled WGS sequence"/>
</dbReference>
<dbReference type="Gene3D" id="3.40.30.10">
    <property type="entry name" value="Glutaredoxin"/>
    <property type="match status" value="1"/>
</dbReference>
<accession>A0A0S8G787</accession>
<organism evidence="1 2">
    <name type="scientific">candidate division WOR_3 bacterium SM23_60</name>
    <dbReference type="NCBI Taxonomy" id="1703780"/>
    <lineage>
        <taxon>Bacteria</taxon>
        <taxon>Bacteria division WOR-3</taxon>
    </lineage>
</organism>
<protein>
    <recommendedName>
        <fullName evidence="3">Omp28-related outer membrane protein</fullName>
    </recommendedName>
</protein>
<dbReference type="InterPro" id="IPR036249">
    <property type="entry name" value="Thioredoxin-like_sf"/>
</dbReference>
<reference evidence="1 2" key="1">
    <citation type="journal article" date="2015" name="Microbiome">
        <title>Genomic resolution of linkages in carbon, nitrogen, and sulfur cycling among widespread estuary sediment bacteria.</title>
        <authorList>
            <person name="Baker B.J."/>
            <person name="Lazar C.S."/>
            <person name="Teske A.P."/>
            <person name="Dick G.J."/>
        </authorList>
    </citation>
    <scope>NUCLEOTIDE SEQUENCE [LARGE SCALE GENOMIC DNA]</scope>
    <source>
        <strain evidence="1">SM23_60</strain>
    </source>
</reference>